<dbReference type="PANTHER" id="PTHR44145:SF3">
    <property type="entry name" value="DNAJ HOMOLOG SUBFAMILY A MEMBER 3, MITOCHONDRIAL"/>
    <property type="match status" value="1"/>
</dbReference>
<dbReference type="InterPro" id="IPR051938">
    <property type="entry name" value="Apopto_cytoskel_mod"/>
</dbReference>
<evidence type="ECO:0000256" key="3">
    <source>
        <dbReference type="ARBA" id="ARBA00022771"/>
    </source>
</evidence>
<dbReference type="EMBL" id="REGN01005653">
    <property type="protein sequence ID" value="RNA12575.1"/>
    <property type="molecule type" value="Genomic_DNA"/>
</dbReference>
<dbReference type="Proteomes" id="UP000276133">
    <property type="component" value="Unassembled WGS sequence"/>
</dbReference>
<keyword evidence="2" id="KW-0677">Repeat</keyword>
<dbReference type="SUPFAM" id="SSF46565">
    <property type="entry name" value="Chaperone J-domain"/>
    <property type="match status" value="1"/>
</dbReference>
<dbReference type="Pfam" id="PF00684">
    <property type="entry name" value="DnaJ_CXXCXGXG"/>
    <property type="match status" value="1"/>
</dbReference>
<name>A0A3M7QNK0_BRAPC</name>
<gene>
    <name evidence="9" type="ORF">BpHYR1_009059</name>
</gene>
<dbReference type="InterPro" id="IPR036410">
    <property type="entry name" value="HSP_DnaJ_Cys-rich_dom_sf"/>
</dbReference>
<dbReference type="GO" id="GO:0005524">
    <property type="term" value="F:ATP binding"/>
    <property type="evidence" value="ECO:0007669"/>
    <property type="project" value="InterPro"/>
</dbReference>
<dbReference type="HAMAP" id="MF_01152">
    <property type="entry name" value="DnaJ"/>
    <property type="match status" value="1"/>
</dbReference>
<dbReference type="Pfam" id="PF00226">
    <property type="entry name" value="DnaJ"/>
    <property type="match status" value="1"/>
</dbReference>
<proteinExistence type="inferred from homology"/>
<keyword evidence="10" id="KW-1185">Reference proteome</keyword>
<dbReference type="GO" id="GO:0009408">
    <property type="term" value="P:response to heat"/>
    <property type="evidence" value="ECO:0007669"/>
    <property type="project" value="InterPro"/>
</dbReference>
<dbReference type="STRING" id="10195.A0A3M7QNK0"/>
<evidence type="ECO:0000256" key="1">
    <source>
        <dbReference type="ARBA" id="ARBA00022723"/>
    </source>
</evidence>
<keyword evidence="4 6" id="KW-0862">Zinc</keyword>
<dbReference type="CDD" id="cd06257">
    <property type="entry name" value="DnaJ"/>
    <property type="match status" value="1"/>
</dbReference>
<organism evidence="9 10">
    <name type="scientific">Brachionus plicatilis</name>
    <name type="common">Marine rotifer</name>
    <name type="synonym">Brachionus muelleri</name>
    <dbReference type="NCBI Taxonomy" id="10195"/>
    <lineage>
        <taxon>Eukaryota</taxon>
        <taxon>Metazoa</taxon>
        <taxon>Spiralia</taxon>
        <taxon>Gnathifera</taxon>
        <taxon>Rotifera</taxon>
        <taxon>Eurotatoria</taxon>
        <taxon>Monogononta</taxon>
        <taxon>Pseudotrocha</taxon>
        <taxon>Ploima</taxon>
        <taxon>Brachionidae</taxon>
        <taxon>Brachionus</taxon>
    </lineage>
</organism>
<keyword evidence="1 6" id="KW-0479">Metal-binding</keyword>
<dbReference type="InterPro" id="IPR008971">
    <property type="entry name" value="HSP40/DnaJ_pept-bd"/>
</dbReference>
<dbReference type="FunFam" id="2.60.260.20:FF:000005">
    <property type="entry name" value="Chaperone protein dnaJ 1, mitochondrial"/>
    <property type="match status" value="1"/>
</dbReference>
<evidence type="ECO:0000256" key="4">
    <source>
        <dbReference type="ARBA" id="ARBA00022833"/>
    </source>
</evidence>
<feature type="domain" description="J" evidence="7">
    <location>
        <begin position="74"/>
        <end position="136"/>
    </location>
</feature>
<evidence type="ECO:0000256" key="6">
    <source>
        <dbReference type="PROSITE-ProRule" id="PRU00546"/>
    </source>
</evidence>
<dbReference type="GO" id="GO:0006457">
    <property type="term" value="P:protein folding"/>
    <property type="evidence" value="ECO:0007669"/>
    <property type="project" value="InterPro"/>
</dbReference>
<dbReference type="Gene3D" id="2.10.230.10">
    <property type="entry name" value="Heat shock protein DnaJ, cysteine-rich domain"/>
    <property type="match status" value="1"/>
</dbReference>
<dbReference type="OrthoDB" id="10256793at2759"/>
<protein>
    <submittedName>
        <fullName evidence="9">Tumorous imaginal mitochondrial-like isoform X2</fullName>
    </submittedName>
</protein>
<dbReference type="PANTHER" id="PTHR44145">
    <property type="entry name" value="DNAJ HOMOLOG SUBFAMILY A MEMBER 3, MITOCHONDRIAL"/>
    <property type="match status" value="1"/>
</dbReference>
<dbReference type="Pfam" id="PF01556">
    <property type="entry name" value="DnaJ_C"/>
    <property type="match status" value="1"/>
</dbReference>
<dbReference type="InterPro" id="IPR001305">
    <property type="entry name" value="HSP_DnaJ_Cys-rich_dom"/>
</dbReference>
<feature type="zinc finger region" description="CR-type" evidence="6">
    <location>
        <begin position="216"/>
        <end position="294"/>
    </location>
</feature>
<dbReference type="GO" id="GO:0043066">
    <property type="term" value="P:negative regulation of apoptotic process"/>
    <property type="evidence" value="ECO:0007669"/>
    <property type="project" value="TreeGrafter"/>
</dbReference>
<feature type="domain" description="CR-type" evidence="8">
    <location>
        <begin position="216"/>
        <end position="294"/>
    </location>
</feature>
<dbReference type="GO" id="GO:0008270">
    <property type="term" value="F:zinc ion binding"/>
    <property type="evidence" value="ECO:0007669"/>
    <property type="project" value="UniProtKB-KW"/>
</dbReference>
<reference evidence="9 10" key="1">
    <citation type="journal article" date="2018" name="Sci. Rep.">
        <title>Genomic signatures of local adaptation to the degree of environmental predictability in rotifers.</title>
        <authorList>
            <person name="Franch-Gras L."/>
            <person name="Hahn C."/>
            <person name="Garcia-Roger E.M."/>
            <person name="Carmona M.J."/>
            <person name="Serra M."/>
            <person name="Gomez A."/>
        </authorList>
    </citation>
    <scope>NUCLEOTIDE SEQUENCE [LARGE SCALE GENOMIC DNA]</scope>
    <source>
        <strain evidence="9">HYR1</strain>
    </source>
</reference>
<dbReference type="SUPFAM" id="SSF49493">
    <property type="entry name" value="HSP40/DnaJ peptide-binding domain"/>
    <property type="match status" value="2"/>
</dbReference>
<dbReference type="PROSITE" id="PS00636">
    <property type="entry name" value="DNAJ_1"/>
    <property type="match status" value="1"/>
</dbReference>
<keyword evidence="3 6" id="KW-0863">Zinc-finger</keyword>
<dbReference type="AlphaFoldDB" id="A0A3M7QNK0"/>
<dbReference type="SUPFAM" id="SSF57938">
    <property type="entry name" value="DnaJ/Hsp40 cysteine-rich domain"/>
    <property type="match status" value="1"/>
</dbReference>
<dbReference type="InterPro" id="IPR036869">
    <property type="entry name" value="J_dom_sf"/>
</dbReference>
<evidence type="ECO:0000259" key="7">
    <source>
        <dbReference type="PROSITE" id="PS50076"/>
    </source>
</evidence>
<dbReference type="GO" id="GO:0051082">
    <property type="term" value="F:unfolded protein binding"/>
    <property type="evidence" value="ECO:0007669"/>
    <property type="project" value="InterPro"/>
</dbReference>
<dbReference type="GO" id="GO:0007005">
    <property type="term" value="P:mitochondrion organization"/>
    <property type="evidence" value="ECO:0007669"/>
    <property type="project" value="TreeGrafter"/>
</dbReference>
<dbReference type="InterPro" id="IPR001623">
    <property type="entry name" value="DnaJ_domain"/>
</dbReference>
<keyword evidence="5" id="KW-0143">Chaperone</keyword>
<dbReference type="GO" id="GO:0005739">
    <property type="term" value="C:mitochondrion"/>
    <property type="evidence" value="ECO:0007669"/>
    <property type="project" value="TreeGrafter"/>
</dbReference>
<comment type="caution">
    <text evidence="9">The sequence shown here is derived from an EMBL/GenBank/DDBJ whole genome shotgun (WGS) entry which is preliminary data.</text>
</comment>
<evidence type="ECO:0000256" key="5">
    <source>
        <dbReference type="ARBA" id="ARBA00023186"/>
    </source>
</evidence>
<evidence type="ECO:0000256" key="2">
    <source>
        <dbReference type="ARBA" id="ARBA00022737"/>
    </source>
</evidence>
<accession>A0A3M7QNK0</accession>
<dbReference type="CDD" id="cd10747">
    <property type="entry name" value="DnaJ_C"/>
    <property type="match status" value="1"/>
</dbReference>
<sequence>MNARFANLVLRPNRNLQDFTIISNQKKRLNTLVCLLSTQERANKCRTIHEKKRHFHTSKIQNFFLSTNLQAKKDYYQILGVPKTASVKDIKKAYYQLAQKYHPDKTAGDKTKFQEVSEAYEVLGDEKKRQEYDTFGMAGNGGMGGEGQSGFGGGGFHYQSQVDPEELFRTIFGDAFKRGRDFESMFDGFGAGTDSGPQYEVVQRILDLSFEEACRGVNRELNIRVLDTCKSCKGTKCAPGHKPVKCKQCNGTGMESIQTGPFFMRTTCRTCYGHREVITKKCVECAGKGQTYQSRRVSVPVPAGVEDGQTMRMNVGKQEVYITFKVTPSKIFRRDKEDVHSDVSVSISQAILGGTINVKGIYDDHQLRVPAGTQSHERFRLSGKGIKRIHSSGYGDHYVYIKIKIPIKLSKEQQALIKAYAETDADVNGSVEGLTKTTKEETNEGGLLRTKCVNDADGLVEQIRKVLNDTDTKTDDEHIKQNV</sequence>
<dbReference type="Gene3D" id="1.10.287.110">
    <property type="entry name" value="DnaJ domain"/>
    <property type="match status" value="1"/>
</dbReference>
<dbReference type="CDD" id="cd10719">
    <property type="entry name" value="DnaJ_zf"/>
    <property type="match status" value="1"/>
</dbReference>
<dbReference type="PRINTS" id="PR00625">
    <property type="entry name" value="JDOMAIN"/>
</dbReference>
<dbReference type="GO" id="GO:0031072">
    <property type="term" value="F:heat shock protein binding"/>
    <property type="evidence" value="ECO:0007669"/>
    <property type="project" value="InterPro"/>
</dbReference>
<evidence type="ECO:0000313" key="9">
    <source>
        <dbReference type="EMBL" id="RNA12575.1"/>
    </source>
</evidence>
<dbReference type="InterPro" id="IPR018253">
    <property type="entry name" value="DnaJ_domain_CS"/>
</dbReference>
<dbReference type="InterPro" id="IPR012724">
    <property type="entry name" value="DnaJ"/>
</dbReference>
<evidence type="ECO:0000259" key="8">
    <source>
        <dbReference type="PROSITE" id="PS51188"/>
    </source>
</evidence>
<dbReference type="InterPro" id="IPR002939">
    <property type="entry name" value="DnaJ_C"/>
</dbReference>
<dbReference type="SMART" id="SM00271">
    <property type="entry name" value="DnaJ"/>
    <property type="match status" value="1"/>
</dbReference>
<dbReference type="Gene3D" id="2.60.260.20">
    <property type="entry name" value="Urease metallochaperone UreE, N-terminal domain"/>
    <property type="match status" value="2"/>
</dbReference>
<dbReference type="PROSITE" id="PS50076">
    <property type="entry name" value="DNAJ_2"/>
    <property type="match status" value="1"/>
</dbReference>
<dbReference type="PROSITE" id="PS51188">
    <property type="entry name" value="ZF_CR"/>
    <property type="match status" value="1"/>
</dbReference>
<evidence type="ECO:0000313" key="10">
    <source>
        <dbReference type="Proteomes" id="UP000276133"/>
    </source>
</evidence>